<organism evidence="1 2">
    <name type="scientific">Allacma fusca</name>
    <dbReference type="NCBI Taxonomy" id="39272"/>
    <lineage>
        <taxon>Eukaryota</taxon>
        <taxon>Metazoa</taxon>
        <taxon>Ecdysozoa</taxon>
        <taxon>Arthropoda</taxon>
        <taxon>Hexapoda</taxon>
        <taxon>Collembola</taxon>
        <taxon>Symphypleona</taxon>
        <taxon>Sminthuridae</taxon>
        <taxon>Allacma</taxon>
    </lineage>
</organism>
<name>A0A8J2LGH4_9HEXA</name>
<evidence type="ECO:0000313" key="2">
    <source>
        <dbReference type="Proteomes" id="UP000708208"/>
    </source>
</evidence>
<sequence length="89" mass="10130">MLEEYPFRFLGYDKQGVIVIGIPAGIWEVKPRAQSGNGRELLLHITQILERFARFLKSNYSVETIKPQAVLILDLHHLSIQQSVSKPGE</sequence>
<dbReference type="OrthoDB" id="1434354at2759"/>
<protein>
    <submittedName>
        <fullName evidence="1">Uncharacterized protein</fullName>
    </submittedName>
</protein>
<dbReference type="AlphaFoldDB" id="A0A8J2LGH4"/>
<evidence type="ECO:0000313" key="1">
    <source>
        <dbReference type="EMBL" id="CAG7832584.1"/>
    </source>
</evidence>
<dbReference type="EMBL" id="CAJVCH010565846">
    <property type="protein sequence ID" value="CAG7832584.1"/>
    <property type="molecule type" value="Genomic_DNA"/>
</dbReference>
<keyword evidence="2" id="KW-1185">Reference proteome</keyword>
<gene>
    <name evidence="1" type="ORF">AFUS01_LOCUS42264</name>
</gene>
<accession>A0A8J2LGH4</accession>
<dbReference type="Proteomes" id="UP000708208">
    <property type="component" value="Unassembled WGS sequence"/>
</dbReference>
<proteinExistence type="predicted"/>
<reference evidence="1" key="1">
    <citation type="submission" date="2021-06" db="EMBL/GenBank/DDBJ databases">
        <authorList>
            <person name="Hodson N. C."/>
            <person name="Mongue J. A."/>
            <person name="Jaron S. K."/>
        </authorList>
    </citation>
    <scope>NUCLEOTIDE SEQUENCE</scope>
</reference>
<comment type="caution">
    <text evidence="1">The sequence shown here is derived from an EMBL/GenBank/DDBJ whole genome shotgun (WGS) entry which is preliminary data.</text>
</comment>